<protein>
    <submittedName>
        <fullName evidence="2">Uncharacterized protein</fullName>
    </submittedName>
</protein>
<evidence type="ECO:0000313" key="2">
    <source>
        <dbReference type="EMBL" id="WEK38695.1"/>
    </source>
</evidence>
<feature type="transmembrane region" description="Helical" evidence="1">
    <location>
        <begin position="20"/>
        <end position="42"/>
    </location>
</feature>
<accession>A0AAJ5WXP3</accession>
<name>A0AAJ5WXP3_9CAUL</name>
<organism evidence="2 3">
    <name type="scientific">Candidatus Brevundimonas colombiensis</name>
    <dbReference type="NCBI Taxonomy" id="3121376"/>
    <lineage>
        <taxon>Bacteria</taxon>
        <taxon>Pseudomonadati</taxon>
        <taxon>Pseudomonadota</taxon>
        <taxon>Alphaproteobacteria</taxon>
        <taxon>Caulobacterales</taxon>
        <taxon>Caulobacteraceae</taxon>
        <taxon>Brevundimonas</taxon>
    </lineage>
</organism>
<sequence length="186" mass="20449">MPFQVEPVSWEAAATFVAGAWTAFATLATGAAAVGGAIWIGLRQVGIATRQAEIVERQVEIQAGQLKLEEMKGRMALFDERMKVYSAAEAWLVRFAQDGKKPVGDVEREFRNAIDRSRFLFGTGLRDQLFDLWKAGNQHHYHLVSFDAERAADHLDKAHAIALHLTSAMTALPAIFGPKIDLSDAA</sequence>
<gene>
    <name evidence="2" type="ORF">P0Y50_09025</name>
</gene>
<dbReference type="AlphaFoldDB" id="A0AAJ5WXP3"/>
<keyword evidence="1" id="KW-1133">Transmembrane helix</keyword>
<dbReference type="EMBL" id="CP119326">
    <property type="protein sequence ID" value="WEK38695.1"/>
    <property type="molecule type" value="Genomic_DNA"/>
</dbReference>
<reference evidence="2" key="1">
    <citation type="submission" date="2023-03" db="EMBL/GenBank/DDBJ databases">
        <title>Andean soil-derived lignocellulolytic bacterial consortium as a source of novel taxa and putative plastic-active enzymes.</title>
        <authorList>
            <person name="Diaz-Garcia L."/>
            <person name="Chuvochina M."/>
            <person name="Feuerriegel G."/>
            <person name="Bunk B."/>
            <person name="Sproer C."/>
            <person name="Streit W.R."/>
            <person name="Rodriguez L.M."/>
            <person name="Overmann J."/>
            <person name="Jimenez D.J."/>
        </authorList>
    </citation>
    <scope>NUCLEOTIDE SEQUENCE</scope>
    <source>
        <strain evidence="2">MAG 833</strain>
    </source>
</reference>
<keyword evidence="1" id="KW-0472">Membrane</keyword>
<proteinExistence type="predicted"/>
<keyword evidence="1" id="KW-0812">Transmembrane</keyword>
<dbReference type="Proteomes" id="UP001213664">
    <property type="component" value="Chromosome"/>
</dbReference>
<evidence type="ECO:0000256" key="1">
    <source>
        <dbReference type="SAM" id="Phobius"/>
    </source>
</evidence>
<evidence type="ECO:0000313" key="3">
    <source>
        <dbReference type="Proteomes" id="UP001213664"/>
    </source>
</evidence>